<sequence length="267" mass="29355">MGAQFTDALYKGGLVVKEKWVTGEKLKGAMERAKAAYIPKTGKFKTTLSDSDLAVFNRVKDVYRVTGGKIENIGLVKEWGVTEKGIKVPQVTFLYAGLPPDKIVKSIVEAGRVTADMVRGLDAVKASQVTQQLLSINPALANEFLKAVEKPVAVPEAKEEVPPVKPEIKEEIPKVEPKVPKILYHGTSAKFKEFEGVTYLTDTAEEAAEFGKQTLRVEVDFKKTKDIDEVVADAIEEGEDVDKLIEGELEIARGEGYDSLYFRHPSG</sequence>
<comment type="caution">
    <text evidence="1">The sequence shown here is derived from an EMBL/GenBank/DDBJ whole genome shotgun (WGS) entry which is preliminary data.</text>
</comment>
<dbReference type="EMBL" id="BARW01019698">
    <property type="protein sequence ID" value="GAI98402.1"/>
    <property type="molecule type" value="Genomic_DNA"/>
</dbReference>
<accession>X1SZA6</accession>
<feature type="non-terminal residue" evidence="1">
    <location>
        <position position="267"/>
    </location>
</feature>
<evidence type="ECO:0000313" key="1">
    <source>
        <dbReference type="EMBL" id="GAI98402.1"/>
    </source>
</evidence>
<dbReference type="AlphaFoldDB" id="X1SZA6"/>
<reference evidence="1" key="1">
    <citation type="journal article" date="2014" name="Front. Microbiol.">
        <title>High frequency of phylogenetically diverse reductive dehalogenase-homologous genes in deep subseafloor sedimentary metagenomes.</title>
        <authorList>
            <person name="Kawai M."/>
            <person name="Futagami T."/>
            <person name="Toyoda A."/>
            <person name="Takaki Y."/>
            <person name="Nishi S."/>
            <person name="Hori S."/>
            <person name="Arai W."/>
            <person name="Tsubouchi T."/>
            <person name="Morono Y."/>
            <person name="Uchiyama I."/>
            <person name="Ito T."/>
            <person name="Fujiyama A."/>
            <person name="Inagaki F."/>
            <person name="Takami H."/>
        </authorList>
    </citation>
    <scope>NUCLEOTIDE SEQUENCE</scope>
    <source>
        <strain evidence="1">Expedition CK06-06</strain>
    </source>
</reference>
<proteinExistence type="predicted"/>
<protein>
    <submittedName>
        <fullName evidence="1">Uncharacterized protein</fullName>
    </submittedName>
</protein>
<gene>
    <name evidence="1" type="ORF">S12H4_33434</name>
</gene>
<name>X1SZA6_9ZZZZ</name>
<organism evidence="1">
    <name type="scientific">marine sediment metagenome</name>
    <dbReference type="NCBI Taxonomy" id="412755"/>
    <lineage>
        <taxon>unclassified sequences</taxon>
        <taxon>metagenomes</taxon>
        <taxon>ecological metagenomes</taxon>
    </lineage>
</organism>